<evidence type="ECO:0000256" key="5">
    <source>
        <dbReference type="ARBA" id="ARBA00023136"/>
    </source>
</evidence>
<comment type="caution">
    <text evidence="8">The sequence shown here is derived from an EMBL/GenBank/DDBJ whole genome shotgun (WGS) entry which is preliminary data.</text>
</comment>
<dbReference type="SUPFAM" id="SSF51344">
    <property type="entry name" value="Epsilon subunit of F1F0-ATP synthase N-terminal domain"/>
    <property type="match status" value="1"/>
</dbReference>
<feature type="domain" description="ATP synthase F1 complex delta/epsilon subunit N-terminal" evidence="7">
    <location>
        <begin position="4"/>
        <end position="80"/>
    </location>
</feature>
<keyword evidence="4" id="KW-0406">Ion transport</keyword>
<dbReference type="GO" id="GO:0046933">
    <property type="term" value="F:proton-transporting ATP synthase activity, rotational mechanism"/>
    <property type="evidence" value="ECO:0007669"/>
    <property type="project" value="InterPro"/>
</dbReference>
<dbReference type="Gene3D" id="2.60.15.10">
    <property type="entry name" value="F0F1 ATP synthase delta/epsilon subunit, N-terminal"/>
    <property type="match status" value="1"/>
</dbReference>
<accession>A0A9D2MYR1</accession>
<dbReference type="InterPro" id="IPR036771">
    <property type="entry name" value="ATPsynth_dsu/esu_N"/>
</dbReference>
<evidence type="ECO:0000256" key="4">
    <source>
        <dbReference type="ARBA" id="ARBA00023065"/>
    </source>
</evidence>
<dbReference type="Proteomes" id="UP000823910">
    <property type="component" value="Unassembled WGS sequence"/>
</dbReference>
<organism evidence="8 9">
    <name type="scientific">Candidatus Enterocloster excrementipullorum</name>
    <dbReference type="NCBI Taxonomy" id="2838559"/>
    <lineage>
        <taxon>Bacteria</taxon>
        <taxon>Bacillati</taxon>
        <taxon>Bacillota</taxon>
        <taxon>Clostridia</taxon>
        <taxon>Lachnospirales</taxon>
        <taxon>Lachnospiraceae</taxon>
        <taxon>Enterocloster</taxon>
    </lineage>
</organism>
<evidence type="ECO:0000313" key="9">
    <source>
        <dbReference type="Proteomes" id="UP000823910"/>
    </source>
</evidence>
<dbReference type="GO" id="GO:0012505">
    <property type="term" value="C:endomembrane system"/>
    <property type="evidence" value="ECO:0007669"/>
    <property type="project" value="UniProtKB-SubCell"/>
</dbReference>
<evidence type="ECO:0000256" key="1">
    <source>
        <dbReference type="ARBA" id="ARBA00004184"/>
    </source>
</evidence>
<evidence type="ECO:0000256" key="2">
    <source>
        <dbReference type="ARBA" id="ARBA00005712"/>
    </source>
</evidence>
<dbReference type="Pfam" id="PF02823">
    <property type="entry name" value="ATP-synt_DE_N"/>
    <property type="match status" value="1"/>
</dbReference>
<reference evidence="8" key="2">
    <citation type="submission" date="2021-04" db="EMBL/GenBank/DDBJ databases">
        <authorList>
            <person name="Gilroy R."/>
        </authorList>
    </citation>
    <scope>NUCLEOTIDE SEQUENCE</scope>
    <source>
        <strain evidence="8">CHK180-15479</strain>
    </source>
</reference>
<name>A0A9D2MYR1_9FIRM</name>
<evidence type="ECO:0000256" key="3">
    <source>
        <dbReference type="ARBA" id="ARBA00022448"/>
    </source>
</evidence>
<comment type="similarity">
    <text evidence="2">Belongs to the ATPase epsilon chain family.</text>
</comment>
<dbReference type="InterPro" id="IPR020546">
    <property type="entry name" value="ATP_synth_F1_dsu/esu_N"/>
</dbReference>
<dbReference type="AlphaFoldDB" id="A0A9D2MYR1"/>
<reference evidence="8" key="1">
    <citation type="journal article" date="2021" name="PeerJ">
        <title>Extensive microbial diversity within the chicken gut microbiome revealed by metagenomics and culture.</title>
        <authorList>
            <person name="Gilroy R."/>
            <person name="Ravi A."/>
            <person name="Getino M."/>
            <person name="Pursley I."/>
            <person name="Horton D.L."/>
            <person name="Alikhan N.F."/>
            <person name="Baker D."/>
            <person name="Gharbi K."/>
            <person name="Hall N."/>
            <person name="Watson M."/>
            <person name="Adriaenssens E.M."/>
            <person name="Foster-Nyarko E."/>
            <person name="Jarju S."/>
            <person name="Secka A."/>
            <person name="Antonio M."/>
            <person name="Oren A."/>
            <person name="Chaudhuri R.R."/>
            <person name="La Ragione R."/>
            <person name="Hildebrand F."/>
            <person name="Pallen M.J."/>
        </authorList>
    </citation>
    <scope>NUCLEOTIDE SEQUENCE</scope>
    <source>
        <strain evidence="8">CHK180-15479</strain>
    </source>
</reference>
<proteinExistence type="inferred from homology"/>
<dbReference type="CDD" id="cd12152">
    <property type="entry name" value="F1-ATPase_delta"/>
    <property type="match status" value="1"/>
</dbReference>
<keyword evidence="5" id="KW-0472">Membrane</keyword>
<comment type="subcellular location">
    <subcellularLocation>
        <location evidence="1">Endomembrane system</location>
        <topology evidence="1">Peripheral membrane protein</topology>
    </subcellularLocation>
</comment>
<keyword evidence="6" id="KW-0139">CF(1)</keyword>
<dbReference type="InterPro" id="IPR001469">
    <property type="entry name" value="ATP_synth_F1_dsu/esu"/>
</dbReference>
<keyword evidence="6" id="KW-0066">ATP synthesis</keyword>
<dbReference type="EMBL" id="DWWT01000025">
    <property type="protein sequence ID" value="HJC05620.1"/>
    <property type="molecule type" value="Genomic_DNA"/>
</dbReference>
<gene>
    <name evidence="8" type="ORF">H9704_05630</name>
</gene>
<sequence length="87" mass="9001">METFHLQILTAEGTVYDGPALSLTCRTICGDVSILARHCDYCTAVGEGRVSVRFADGTKASGSCAGGILAVFGGECRLLAGECRIAS</sequence>
<keyword evidence="3" id="KW-0813">Transport</keyword>
<evidence type="ECO:0000259" key="7">
    <source>
        <dbReference type="Pfam" id="PF02823"/>
    </source>
</evidence>
<evidence type="ECO:0000256" key="6">
    <source>
        <dbReference type="ARBA" id="ARBA00023196"/>
    </source>
</evidence>
<protein>
    <submittedName>
        <fullName evidence="8">F0F1 ATP synthase subunit epsilon</fullName>
    </submittedName>
</protein>
<dbReference type="GO" id="GO:0045259">
    <property type="term" value="C:proton-transporting ATP synthase complex"/>
    <property type="evidence" value="ECO:0007669"/>
    <property type="project" value="UniProtKB-KW"/>
</dbReference>
<evidence type="ECO:0000313" key="8">
    <source>
        <dbReference type="EMBL" id="HJC05620.1"/>
    </source>
</evidence>